<name>A0AAD9Q2G2_ACRCE</name>
<dbReference type="AlphaFoldDB" id="A0AAD9Q2G2"/>
<dbReference type="PANTHER" id="PTHR31751">
    <property type="entry name" value="SI:CH211-108C17.2-RELATED-RELATED"/>
    <property type="match status" value="1"/>
</dbReference>
<dbReference type="Proteomes" id="UP001249851">
    <property type="component" value="Unassembled WGS sequence"/>
</dbReference>
<reference evidence="2" key="1">
    <citation type="journal article" date="2023" name="G3 (Bethesda)">
        <title>Whole genome assembly and annotation of the endangered Caribbean coral Acropora cervicornis.</title>
        <authorList>
            <person name="Selwyn J.D."/>
            <person name="Vollmer S.V."/>
        </authorList>
    </citation>
    <scope>NUCLEOTIDE SEQUENCE</scope>
    <source>
        <strain evidence="2">K2</strain>
    </source>
</reference>
<evidence type="ECO:0000313" key="3">
    <source>
        <dbReference type="Proteomes" id="UP001249851"/>
    </source>
</evidence>
<comment type="caution">
    <text evidence="2">The sequence shown here is derived from an EMBL/GenBank/DDBJ whole genome shotgun (WGS) entry which is preliminary data.</text>
</comment>
<evidence type="ECO:0000256" key="1">
    <source>
        <dbReference type="SAM" id="MobiDB-lite"/>
    </source>
</evidence>
<protein>
    <submittedName>
        <fullName evidence="2">Uncharacterized protein</fullName>
    </submittedName>
</protein>
<reference evidence="2" key="2">
    <citation type="journal article" date="2023" name="Science">
        <title>Genomic signatures of disease resistance in endangered staghorn corals.</title>
        <authorList>
            <person name="Vollmer S.V."/>
            <person name="Selwyn J.D."/>
            <person name="Despard B.A."/>
            <person name="Roesel C.L."/>
        </authorList>
    </citation>
    <scope>NUCLEOTIDE SEQUENCE</scope>
    <source>
        <strain evidence="2">K2</strain>
    </source>
</reference>
<proteinExistence type="predicted"/>
<organism evidence="2 3">
    <name type="scientific">Acropora cervicornis</name>
    <name type="common">Staghorn coral</name>
    <dbReference type="NCBI Taxonomy" id="6130"/>
    <lineage>
        <taxon>Eukaryota</taxon>
        <taxon>Metazoa</taxon>
        <taxon>Cnidaria</taxon>
        <taxon>Anthozoa</taxon>
        <taxon>Hexacorallia</taxon>
        <taxon>Scleractinia</taxon>
        <taxon>Astrocoeniina</taxon>
        <taxon>Acroporidae</taxon>
        <taxon>Acropora</taxon>
    </lineage>
</organism>
<evidence type="ECO:0000313" key="2">
    <source>
        <dbReference type="EMBL" id="KAK2553512.1"/>
    </source>
</evidence>
<feature type="compositionally biased region" description="Basic residues" evidence="1">
    <location>
        <begin position="309"/>
        <end position="327"/>
    </location>
</feature>
<gene>
    <name evidence="2" type="ORF">P5673_024996</name>
</gene>
<feature type="region of interest" description="Disordered" evidence="1">
    <location>
        <begin position="297"/>
        <end position="336"/>
    </location>
</feature>
<dbReference type="PANTHER" id="PTHR31751:SF7">
    <property type="entry name" value="THAP-TYPE DOMAIN-CONTAINING PROTEIN"/>
    <property type="match status" value="1"/>
</dbReference>
<feature type="non-terminal residue" evidence="2">
    <location>
        <position position="336"/>
    </location>
</feature>
<sequence>RVMSCQQDCKKNQIAYVNNLQPLAAILLSGNNFTKFDLLAKFLSLETISESVFYKSQKLYCCPAIQNMWANVKTAVHSYLSSSGVTVAGGGRNSSPGHTACYCVYTLMEETTKMVVDIEVIDKRETGGKSAAMEKLAMSRLLTISHVVTDASTSIKALVREMKGVWTWNNKGVDERHVLAILHFNENVKRETHQSKDGSDNIKVTYPKFKAGEEVVREVAVPPTYRYVDEMRNLLFSWSKTAMTAVSKKYKSMVPEPLNHQFPDRVDKATAVERHLKRKNAETPLYPKAEAQIALESHECQASSEPPRKKARTCTKCGQPRKGHPRNRCLASDLTG</sequence>
<keyword evidence="3" id="KW-1185">Reference proteome</keyword>
<accession>A0AAD9Q2G2</accession>
<dbReference type="EMBL" id="JARQWQ010000076">
    <property type="protein sequence ID" value="KAK2553512.1"/>
    <property type="molecule type" value="Genomic_DNA"/>
</dbReference>